<dbReference type="GO" id="GO:0005829">
    <property type="term" value="C:cytosol"/>
    <property type="evidence" value="ECO:0007669"/>
    <property type="project" value="TreeGrafter"/>
</dbReference>
<organism evidence="5 6">
    <name type="scientific">Segatella buccae</name>
    <dbReference type="NCBI Taxonomy" id="28126"/>
    <lineage>
        <taxon>Bacteria</taxon>
        <taxon>Pseudomonadati</taxon>
        <taxon>Bacteroidota</taxon>
        <taxon>Bacteroidia</taxon>
        <taxon>Bacteroidales</taxon>
        <taxon>Prevotellaceae</taxon>
        <taxon>Segatella</taxon>
    </lineage>
</organism>
<dbReference type="Pfam" id="PF02801">
    <property type="entry name" value="Ketoacyl-synt_C"/>
    <property type="match status" value="1"/>
</dbReference>
<dbReference type="InterPro" id="IPR014030">
    <property type="entry name" value="Ketoacyl_synth_N"/>
</dbReference>
<evidence type="ECO:0000259" key="4">
    <source>
        <dbReference type="PROSITE" id="PS52004"/>
    </source>
</evidence>
<dbReference type="PANTHER" id="PTHR11712:SF320">
    <property type="entry name" value="BETA-KETOACYL SYNTHASE"/>
    <property type="match status" value="1"/>
</dbReference>
<dbReference type="GO" id="GO:0004315">
    <property type="term" value="F:3-oxoacyl-[acyl-carrier-protein] synthase activity"/>
    <property type="evidence" value="ECO:0007669"/>
    <property type="project" value="UniProtKB-EC"/>
</dbReference>
<protein>
    <submittedName>
        <fullName evidence="5">3-oxoacyl-[acyl-carrier-protein] synthase 2</fullName>
        <ecNumber evidence="5">2.3.1.179</ecNumber>
    </submittedName>
</protein>
<dbReference type="AlphaFoldDB" id="A0AAQ1ZIN3"/>
<dbReference type="PANTHER" id="PTHR11712">
    <property type="entry name" value="POLYKETIDE SYNTHASE-RELATED"/>
    <property type="match status" value="1"/>
</dbReference>
<comment type="similarity">
    <text evidence="1 3">Belongs to the thiolase-like superfamily. Beta-ketoacyl-ACP synthases family.</text>
</comment>
<dbReference type="Pfam" id="PF00109">
    <property type="entry name" value="ketoacyl-synt"/>
    <property type="match status" value="1"/>
</dbReference>
<evidence type="ECO:0000313" key="5">
    <source>
        <dbReference type="EMBL" id="SUB79463.1"/>
    </source>
</evidence>
<dbReference type="InterPro" id="IPR014031">
    <property type="entry name" value="Ketoacyl_synth_C"/>
</dbReference>
<dbReference type="CDD" id="cd00834">
    <property type="entry name" value="KAS_I_II"/>
    <property type="match status" value="1"/>
</dbReference>
<keyword evidence="5" id="KW-0012">Acyltransferase</keyword>
<sequence length="411" mass="43923">MDKNVVITGSGIVSAIGNNKQQCYASLVEGRGGIAPVRYLHTTHTEYPVGEVKMSNGEMAELLGLKSGEGYSRTELMGIIALKEALEEAQLKDVRAAFVSGTTVGGMDMTEQSYPDNLTPELLDRHDCGASTNRIADYFGVFDFTSTISTACSSATNAIIFGARLIQSGMRDVVVVGGSESLTRFHLNGFKSLMILDEEVCKPFDVARKGLNLGEGAAYLVLESEAFARRRGAKILARYEGGGNACDAFHQTASSSDGEGAFLAMREALHEAGLMPKDIQYVNAHGTGTPNNDASESAALRRVFGDALPAVSSTKGFTGHTTSASGSIESVFCLLALQHRFVPQNLNWQKSDEKCIVPVHGVLADDVSRSMEKSEEHDGCPVLNHVMCNGFGFGGNDSTVILGRFEPEKTS</sequence>
<reference evidence="5 6" key="1">
    <citation type="submission" date="2018-06" db="EMBL/GenBank/DDBJ databases">
        <authorList>
            <consortium name="Pathogen Informatics"/>
            <person name="Doyle S."/>
        </authorList>
    </citation>
    <scope>NUCLEOTIDE SEQUENCE [LARGE SCALE GENOMIC DNA]</scope>
    <source>
        <strain evidence="5 6">NCTC13063</strain>
    </source>
</reference>
<proteinExistence type="inferred from homology"/>
<comment type="caution">
    <text evidence="5">The sequence shown here is derived from an EMBL/GenBank/DDBJ whole genome shotgun (WGS) entry which is preliminary data.</text>
</comment>
<evidence type="ECO:0000256" key="3">
    <source>
        <dbReference type="RuleBase" id="RU003694"/>
    </source>
</evidence>
<dbReference type="InterPro" id="IPR016039">
    <property type="entry name" value="Thiolase-like"/>
</dbReference>
<dbReference type="InterPro" id="IPR020841">
    <property type="entry name" value="PKS_Beta-ketoAc_synthase_dom"/>
</dbReference>
<evidence type="ECO:0000256" key="2">
    <source>
        <dbReference type="ARBA" id="ARBA00022679"/>
    </source>
</evidence>
<name>A0AAQ1ZIN3_9BACT</name>
<dbReference type="EC" id="2.3.1.179" evidence="5"/>
<dbReference type="Proteomes" id="UP000255283">
    <property type="component" value="Unassembled WGS sequence"/>
</dbReference>
<dbReference type="SMART" id="SM00825">
    <property type="entry name" value="PKS_KS"/>
    <property type="match status" value="1"/>
</dbReference>
<dbReference type="InterPro" id="IPR000794">
    <property type="entry name" value="Beta-ketoacyl_synthase"/>
</dbReference>
<evidence type="ECO:0000256" key="1">
    <source>
        <dbReference type="ARBA" id="ARBA00008467"/>
    </source>
</evidence>
<dbReference type="Gene3D" id="3.40.47.10">
    <property type="match status" value="1"/>
</dbReference>
<dbReference type="EMBL" id="UGTJ01000001">
    <property type="protein sequence ID" value="SUB79463.1"/>
    <property type="molecule type" value="Genomic_DNA"/>
</dbReference>
<dbReference type="SUPFAM" id="SSF53901">
    <property type="entry name" value="Thiolase-like"/>
    <property type="match status" value="1"/>
</dbReference>
<dbReference type="GO" id="GO:0006633">
    <property type="term" value="P:fatty acid biosynthetic process"/>
    <property type="evidence" value="ECO:0007669"/>
    <property type="project" value="TreeGrafter"/>
</dbReference>
<keyword evidence="2 3" id="KW-0808">Transferase</keyword>
<evidence type="ECO:0000313" key="6">
    <source>
        <dbReference type="Proteomes" id="UP000255283"/>
    </source>
</evidence>
<dbReference type="RefSeq" id="WP_115153277.1">
    <property type="nucleotide sequence ID" value="NZ_DBFWLE010000018.1"/>
</dbReference>
<gene>
    <name evidence="5" type="primary">fabF_1</name>
    <name evidence="5" type="ORF">NCTC13063_00728</name>
</gene>
<feature type="domain" description="Ketosynthase family 3 (KS3)" evidence="4">
    <location>
        <begin position="2"/>
        <end position="404"/>
    </location>
</feature>
<dbReference type="PROSITE" id="PS52004">
    <property type="entry name" value="KS3_2"/>
    <property type="match status" value="1"/>
</dbReference>
<accession>A0AAQ1ZIN3</accession>